<reference evidence="1" key="2">
    <citation type="journal article" date="2015" name="Fish Shellfish Immunol.">
        <title>Early steps in the European eel (Anguilla anguilla)-Vibrio vulnificus interaction in the gills: Role of the RtxA13 toxin.</title>
        <authorList>
            <person name="Callol A."/>
            <person name="Pajuelo D."/>
            <person name="Ebbesson L."/>
            <person name="Teles M."/>
            <person name="MacKenzie S."/>
            <person name="Amaro C."/>
        </authorList>
    </citation>
    <scope>NUCLEOTIDE SEQUENCE</scope>
</reference>
<name>A0A0E9TU22_ANGAN</name>
<protein>
    <submittedName>
        <fullName evidence="1">Uncharacterized protein</fullName>
    </submittedName>
</protein>
<organism evidence="1">
    <name type="scientific">Anguilla anguilla</name>
    <name type="common">European freshwater eel</name>
    <name type="synonym">Muraena anguilla</name>
    <dbReference type="NCBI Taxonomy" id="7936"/>
    <lineage>
        <taxon>Eukaryota</taxon>
        <taxon>Metazoa</taxon>
        <taxon>Chordata</taxon>
        <taxon>Craniata</taxon>
        <taxon>Vertebrata</taxon>
        <taxon>Euteleostomi</taxon>
        <taxon>Actinopterygii</taxon>
        <taxon>Neopterygii</taxon>
        <taxon>Teleostei</taxon>
        <taxon>Anguilliformes</taxon>
        <taxon>Anguillidae</taxon>
        <taxon>Anguilla</taxon>
    </lineage>
</organism>
<dbReference type="AlphaFoldDB" id="A0A0E9TU22"/>
<proteinExistence type="predicted"/>
<reference evidence="1" key="1">
    <citation type="submission" date="2014-11" db="EMBL/GenBank/DDBJ databases">
        <authorList>
            <person name="Amaro Gonzalez C."/>
        </authorList>
    </citation>
    <scope>NUCLEOTIDE SEQUENCE</scope>
</reference>
<evidence type="ECO:0000313" key="1">
    <source>
        <dbReference type="EMBL" id="JAH57061.1"/>
    </source>
</evidence>
<accession>A0A0E9TU22</accession>
<sequence>MLSTELNINRQRCRSVH</sequence>
<dbReference type="EMBL" id="GBXM01051516">
    <property type="protein sequence ID" value="JAH57061.1"/>
    <property type="molecule type" value="Transcribed_RNA"/>
</dbReference>